<reference evidence="2 3" key="1">
    <citation type="submission" date="2020-09" db="EMBL/GenBank/DDBJ databases">
        <title>De no assembly of potato wild relative species, Solanum commersonii.</title>
        <authorList>
            <person name="Cho K."/>
        </authorList>
    </citation>
    <scope>NUCLEOTIDE SEQUENCE [LARGE SCALE GENOMIC DNA]</scope>
    <source>
        <strain evidence="2">LZ3.2</strain>
        <tissue evidence="2">Leaf</tissue>
    </source>
</reference>
<gene>
    <name evidence="2" type="ORF">H5410_040324</name>
</gene>
<dbReference type="EMBL" id="JACXVP010000008">
    <property type="protein sequence ID" value="KAG5589810.1"/>
    <property type="molecule type" value="Genomic_DNA"/>
</dbReference>
<feature type="compositionally biased region" description="Basic and acidic residues" evidence="1">
    <location>
        <begin position="119"/>
        <end position="129"/>
    </location>
</feature>
<name>A0A9J5XPT4_SOLCO</name>
<evidence type="ECO:0000313" key="2">
    <source>
        <dbReference type="EMBL" id="KAG5589810.1"/>
    </source>
</evidence>
<evidence type="ECO:0000313" key="3">
    <source>
        <dbReference type="Proteomes" id="UP000824120"/>
    </source>
</evidence>
<dbReference type="AlphaFoldDB" id="A0A9J5XPT4"/>
<feature type="region of interest" description="Disordered" evidence="1">
    <location>
        <begin position="78"/>
        <end position="129"/>
    </location>
</feature>
<evidence type="ECO:0000256" key="1">
    <source>
        <dbReference type="SAM" id="MobiDB-lite"/>
    </source>
</evidence>
<feature type="compositionally biased region" description="Basic and acidic residues" evidence="1">
    <location>
        <begin position="78"/>
        <end position="101"/>
    </location>
</feature>
<sequence>MLHDITMHNIEQEEVGRIEDNEVFGVTEVDPSEEIQNNLPFEADLSPKLIQFRGEETRGLACSLIGGRLVGDVLRRFEERRGEGRREQNDEGKEIGGERGNTDPSQFSPTAARLAGGGDLERRMEGERR</sequence>
<proteinExistence type="predicted"/>
<protein>
    <submittedName>
        <fullName evidence="2">Uncharacterized protein</fullName>
    </submittedName>
</protein>
<dbReference type="Proteomes" id="UP000824120">
    <property type="component" value="Chromosome 8"/>
</dbReference>
<keyword evidence="3" id="KW-1185">Reference proteome</keyword>
<accession>A0A9J5XPT4</accession>
<organism evidence="2 3">
    <name type="scientific">Solanum commersonii</name>
    <name type="common">Commerson's wild potato</name>
    <name type="synonym">Commerson's nightshade</name>
    <dbReference type="NCBI Taxonomy" id="4109"/>
    <lineage>
        <taxon>Eukaryota</taxon>
        <taxon>Viridiplantae</taxon>
        <taxon>Streptophyta</taxon>
        <taxon>Embryophyta</taxon>
        <taxon>Tracheophyta</taxon>
        <taxon>Spermatophyta</taxon>
        <taxon>Magnoliopsida</taxon>
        <taxon>eudicotyledons</taxon>
        <taxon>Gunneridae</taxon>
        <taxon>Pentapetalae</taxon>
        <taxon>asterids</taxon>
        <taxon>lamiids</taxon>
        <taxon>Solanales</taxon>
        <taxon>Solanaceae</taxon>
        <taxon>Solanoideae</taxon>
        <taxon>Solaneae</taxon>
        <taxon>Solanum</taxon>
    </lineage>
</organism>
<comment type="caution">
    <text evidence="2">The sequence shown here is derived from an EMBL/GenBank/DDBJ whole genome shotgun (WGS) entry which is preliminary data.</text>
</comment>